<evidence type="ECO:0000313" key="1">
    <source>
        <dbReference type="EMBL" id="EFU35598.1"/>
    </source>
</evidence>
<dbReference type="Proteomes" id="UP000005056">
    <property type="component" value="Unassembled WGS sequence"/>
</dbReference>
<reference evidence="1 2" key="1">
    <citation type="submission" date="2010-09" db="EMBL/GenBank/DDBJ databases">
        <authorList>
            <person name="Weinstock G."/>
            <person name="Sodergren E."/>
            <person name="Clifton S."/>
            <person name="Fulton L."/>
            <person name="Fulton B."/>
            <person name="Courtney L."/>
            <person name="Fronick C."/>
            <person name="Harrison M."/>
            <person name="Strong C."/>
            <person name="Farmer C."/>
            <person name="Delahaunty K."/>
            <person name="Markovic C."/>
            <person name="Hall O."/>
            <person name="Minx P."/>
            <person name="Tomlinson C."/>
            <person name="Mitreva M."/>
            <person name="Hou S."/>
            <person name="Chen J."/>
            <person name="Wollam A."/>
            <person name="Pepin K.H."/>
            <person name="Johnson M."/>
            <person name="Bhonagiri V."/>
            <person name="Zhang X."/>
            <person name="Suruliraj S."/>
            <person name="Warren W."/>
            <person name="Chinwalla A."/>
            <person name="Mardis E.R."/>
            <person name="Wilson R.K."/>
        </authorList>
    </citation>
    <scope>NUCLEOTIDE SEQUENCE [LARGE SCALE GENOMIC DNA]</scope>
    <source>
        <strain evidence="1 2">MS 85-1</strain>
    </source>
</reference>
<dbReference type="EMBL" id="ADWQ01000009">
    <property type="protein sequence ID" value="EFU35598.1"/>
    <property type="molecule type" value="Genomic_DNA"/>
</dbReference>
<sequence>MLFALLLITQIRTLNISFLKFSIKFRTGAAGVKGILHRQRN</sequence>
<name>A0AAN3MAF3_ECOLX</name>
<protein>
    <submittedName>
        <fullName evidence="1">Uncharacterized protein</fullName>
    </submittedName>
</protein>
<gene>
    <name evidence="1" type="ORF">HMPREF9350_02670</name>
</gene>
<comment type="caution">
    <text evidence="1">The sequence shown here is derived from an EMBL/GenBank/DDBJ whole genome shotgun (WGS) entry which is preliminary data.</text>
</comment>
<accession>A0AAN3MAF3</accession>
<organism evidence="1 2">
    <name type="scientific">Escherichia coli MS 85-1</name>
    <dbReference type="NCBI Taxonomy" id="679202"/>
    <lineage>
        <taxon>Bacteria</taxon>
        <taxon>Pseudomonadati</taxon>
        <taxon>Pseudomonadota</taxon>
        <taxon>Gammaproteobacteria</taxon>
        <taxon>Enterobacterales</taxon>
        <taxon>Enterobacteriaceae</taxon>
        <taxon>Escherichia</taxon>
    </lineage>
</organism>
<proteinExistence type="predicted"/>
<dbReference type="AlphaFoldDB" id="A0AAN3MAF3"/>
<evidence type="ECO:0000313" key="2">
    <source>
        <dbReference type="Proteomes" id="UP000005056"/>
    </source>
</evidence>